<dbReference type="Proteomes" id="UP000233786">
    <property type="component" value="Unassembled WGS sequence"/>
</dbReference>
<feature type="region of interest" description="Disordered" evidence="1">
    <location>
        <begin position="99"/>
        <end position="122"/>
    </location>
</feature>
<evidence type="ECO:0000256" key="1">
    <source>
        <dbReference type="SAM" id="MobiDB-lite"/>
    </source>
</evidence>
<dbReference type="AlphaFoldDB" id="A0A2N3XRZ4"/>
<feature type="domain" description="Phytase-like" evidence="3">
    <location>
        <begin position="53"/>
        <end position="346"/>
    </location>
</feature>
<evidence type="ECO:0000313" key="4">
    <source>
        <dbReference type="EMBL" id="PKW13454.1"/>
    </source>
</evidence>
<accession>A0A2N3XRZ4</accession>
<dbReference type="EMBL" id="PJNB01000001">
    <property type="protein sequence ID" value="PKW13454.1"/>
    <property type="molecule type" value="Genomic_DNA"/>
</dbReference>
<organism evidence="4 5">
    <name type="scientific">Saccharopolyspora spinosa</name>
    <dbReference type="NCBI Taxonomy" id="60894"/>
    <lineage>
        <taxon>Bacteria</taxon>
        <taxon>Bacillati</taxon>
        <taxon>Actinomycetota</taxon>
        <taxon>Actinomycetes</taxon>
        <taxon>Pseudonocardiales</taxon>
        <taxon>Pseudonocardiaceae</taxon>
        <taxon>Saccharopolyspora</taxon>
    </lineage>
</organism>
<evidence type="ECO:0000256" key="2">
    <source>
        <dbReference type="SAM" id="SignalP"/>
    </source>
</evidence>
<sequence length="360" mass="38145">MLSAMTKIPVSTGLLAAALAVVLPAAPAVAAPGGDVQLVGAATLPHGLPFGGTTVGGLSGLDYDPRTGEWVLISDDRSERAPARIYTARLTPNEVRLTGTAPLLRPDGSTYPKGEVDPEDVRWDPRTGDIWWVSEGDRAEQLIDPAINRSTRDGAFAEELPLPENLRMLPETGPKRNEVLEGLTFAAGGSQVVTAMEGPLLQDGESPTAEHGALSRITVQSRSGRVLAQYAYPLDPVFAKSPTGGSANNGVTAVLADRDGFLVMERAFVAGVGNSIRIYRITTKHATDVQHVPSLRDASVQPVRKELLVDLANVGLSKIDNVEGMAWGPRLPGGRRSLVLVSDDNFAPNQTTQVITLAVK</sequence>
<comment type="caution">
    <text evidence="4">The sequence shown here is derived from an EMBL/GenBank/DDBJ whole genome shotgun (WGS) entry which is preliminary data.</text>
</comment>
<dbReference type="PANTHER" id="PTHR37957:SF1">
    <property type="entry name" value="PHYTASE-LIKE DOMAIN-CONTAINING PROTEIN"/>
    <property type="match status" value="1"/>
</dbReference>
<proteinExistence type="predicted"/>
<dbReference type="PANTHER" id="PTHR37957">
    <property type="entry name" value="BLR7070 PROTEIN"/>
    <property type="match status" value="1"/>
</dbReference>
<dbReference type="Pfam" id="PF13449">
    <property type="entry name" value="Phytase-like"/>
    <property type="match status" value="1"/>
</dbReference>
<name>A0A2N3XRZ4_SACSN</name>
<evidence type="ECO:0000259" key="3">
    <source>
        <dbReference type="Pfam" id="PF13449"/>
    </source>
</evidence>
<feature type="signal peptide" evidence="2">
    <location>
        <begin position="1"/>
        <end position="30"/>
    </location>
</feature>
<reference evidence="4" key="1">
    <citation type="submission" date="2017-12" db="EMBL/GenBank/DDBJ databases">
        <title>Sequencing the genomes of 1000 Actinobacteria strains.</title>
        <authorList>
            <person name="Klenk H.-P."/>
        </authorList>
    </citation>
    <scope>NUCLEOTIDE SEQUENCE [LARGE SCALE GENOMIC DNA]</scope>
    <source>
        <strain evidence="4">DSM 44228</strain>
    </source>
</reference>
<evidence type="ECO:0000313" key="5">
    <source>
        <dbReference type="Proteomes" id="UP000233786"/>
    </source>
</evidence>
<dbReference type="SUPFAM" id="SSF101898">
    <property type="entry name" value="NHL repeat"/>
    <property type="match status" value="1"/>
</dbReference>
<gene>
    <name evidence="4" type="ORF">A8926_0985</name>
</gene>
<dbReference type="InterPro" id="IPR027372">
    <property type="entry name" value="Phytase-like_dom"/>
</dbReference>
<feature type="chain" id="PRO_5014710489" evidence="2">
    <location>
        <begin position="31"/>
        <end position="360"/>
    </location>
</feature>
<keyword evidence="2" id="KW-0732">Signal</keyword>
<protein>
    <submittedName>
        <fullName evidence="4">3-phytase</fullName>
    </submittedName>
</protein>
<dbReference type="STRING" id="994479.GCA_000194155_06374"/>
<keyword evidence="5" id="KW-1185">Reference proteome</keyword>